<protein>
    <recommendedName>
        <fullName evidence="12">Peptidase M13</fullName>
    </recommendedName>
</protein>
<dbReference type="PATRIC" id="fig|1562970.3.peg.2379"/>
<evidence type="ECO:0000256" key="2">
    <source>
        <dbReference type="ARBA" id="ARBA00007357"/>
    </source>
</evidence>
<evidence type="ECO:0000256" key="5">
    <source>
        <dbReference type="ARBA" id="ARBA00022801"/>
    </source>
</evidence>
<evidence type="ECO:0000259" key="9">
    <source>
        <dbReference type="Pfam" id="PF05649"/>
    </source>
</evidence>
<name>A0A098C2I9_9BACT</name>
<dbReference type="STRING" id="1562970.ING2E5B_2405"/>
<keyword evidence="5" id="KW-0378">Hydrolase</keyword>
<evidence type="ECO:0008006" key="12">
    <source>
        <dbReference type="Google" id="ProtNLM"/>
    </source>
</evidence>
<keyword evidence="7" id="KW-0482">Metalloprotease</keyword>
<dbReference type="Gene3D" id="1.10.1380.10">
    <property type="entry name" value="Neutral endopeptidase , domain2"/>
    <property type="match status" value="1"/>
</dbReference>
<evidence type="ECO:0000313" key="10">
    <source>
        <dbReference type="EMBL" id="CEA17130.1"/>
    </source>
</evidence>
<dbReference type="PRINTS" id="PR00786">
    <property type="entry name" value="NEPRILYSIN"/>
</dbReference>
<evidence type="ECO:0000313" key="11">
    <source>
        <dbReference type="Proteomes" id="UP000032417"/>
    </source>
</evidence>
<dbReference type="PANTHER" id="PTHR11733">
    <property type="entry name" value="ZINC METALLOPROTEASE FAMILY M13 NEPRILYSIN-RELATED"/>
    <property type="match status" value="1"/>
</dbReference>
<dbReference type="GO" id="GO:0005886">
    <property type="term" value="C:plasma membrane"/>
    <property type="evidence" value="ECO:0007669"/>
    <property type="project" value="TreeGrafter"/>
</dbReference>
<keyword evidence="3" id="KW-0645">Protease</keyword>
<dbReference type="MEROPS" id="M13.009"/>
<dbReference type="HOGENOM" id="CLU_006187_7_2_10"/>
<evidence type="ECO:0000256" key="7">
    <source>
        <dbReference type="ARBA" id="ARBA00023049"/>
    </source>
</evidence>
<evidence type="ECO:0000256" key="1">
    <source>
        <dbReference type="ARBA" id="ARBA00001947"/>
    </source>
</evidence>
<gene>
    <name evidence="10" type="ORF">ING2E5B_2405</name>
</gene>
<proteinExistence type="inferred from homology"/>
<dbReference type="PROSITE" id="PS51257">
    <property type="entry name" value="PROKAR_LIPOPROTEIN"/>
    <property type="match status" value="1"/>
</dbReference>
<dbReference type="EMBL" id="LN515532">
    <property type="protein sequence ID" value="CEA17130.1"/>
    <property type="molecule type" value="Genomic_DNA"/>
</dbReference>
<comment type="similarity">
    <text evidence="2">Belongs to the peptidase M13 family.</text>
</comment>
<dbReference type="GO" id="GO:0004222">
    <property type="term" value="F:metalloendopeptidase activity"/>
    <property type="evidence" value="ECO:0007669"/>
    <property type="project" value="InterPro"/>
</dbReference>
<evidence type="ECO:0000256" key="4">
    <source>
        <dbReference type="ARBA" id="ARBA00022723"/>
    </source>
</evidence>
<feature type="domain" description="Peptidase M13 N-terminal" evidence="9">
    <location>
        <begin position="42"/>
        <end position="421"/>
    </location>
</feature>
<accession>A0A098C2I9</accession>
<dbReference type="OrthoDB" id="9775677at2"/>
<dbReference type="SUPFAM" id="SSF55486">
    <property type="entry name" value="Metalloproteases ('zincins'), catalytic domain"/>
    <property type="match status" value="1"/>
</dbReference>
<dbReference type="PANTHER" id="PTHR11733:SF167">
    <property type="entry name" value="FI17812P1-RELATED"/>
    <property type="match status" value="1"/>
</dbReference>
<keyword evidence="6" id="KW-0862">Zinc</keyword>
<dbReference type="Proteomes" id="UP000032417">
    <property type="component" value="Chromosome 1"/>
</dbReference>
<dbReference type="InterPro" id="IPR024079">
    <property type="entry name" value="MetalloPept_cat_dom_sf"/>
</dbReference>
<feature type="domain" description="Peptidase M13 C-terminal" evidence="8">
    <location>
        <begin position="473"/>
        <end position="671"/>
    </location>
</feature>
<sequence length="677" mass="76463">MKRLLFPITVFFIMTTIGCTEQGKTGMTQGLNISDMDTTVSPGESFYQYATGGWQKANPIPDEYARYGSFDKLREENQHQIQALIQDLSGQDYENGTNAQKVGDLYSIGMDSVKLNSDGAEPIRPLLQKIADVVSKEDIIRVSAQLSKVVSNPFFGFSVGPDDKNSSMNIVHIYQSGIGMGDRDYYLLQNEHSQNLRAAYIKLMETQFQNTGYSEADAKKAAANVMKIETELAGAHVTKEMRRLPELNYHKLLVSELDNQVAPFAWNIYFDELGAAGIDSLNVSQIEPVKAAIAIIEREPIEVLKDYLSWKVINSAANYLSDDFVNANFEFYGRTMSGSKELRPRWRRTIDAVNGAMGEAVGQLYVEKYFPAEAKERMLNLVENLKISLGERISQLEWMSDATKEKAQEKLGTFIVKIGYPDKWKDYSSLEIKDDSYWQNIMRASEFAWEEMMDELGKPVDRTKWYMSPQTVNAYYSPSSNEICFPAGILQPPFFYMDGDDAINYGGIGVVIGHEMTHGFDDQGRKFDKDGNLTDWWTAEDAARFDERANVLVDFFDNIVVLDTVHANGTFTLGENIADHGGLQVAYHAFQKTDQAKKDENIDGFTPAQRFFLSYAGLWAGNVRDAEILRLTQIDPHSLGKWRVDGALPHIEAWYEAFGIDSEDPMYVPAEERASIW</sequence>
<comment type="cofactor">
    <cofactor evidence="1">
        <name>Zn(2+)</name>
        <dbReference type="ChEBI" id="CHEBI:29105"/>
    </cofactor>
</comment>
<dbReference type="InterPro" id="IPR000718">
    <property type="entry name" value="Peptidase_M13"/>
</dbReference>
<dbReference type="GO" id="GO:0046872">
    <property type="term" value="F:metal ion binding"/>
    <property type="evidence" value="ECO:0007669"/>
    <property type="project" value="UniProtKB-KW"/>
</dbReference>
<dbReference type="InterPro" id="IPR042089">
    <property type="entry name" value="Peptidase_M13_dom_2"/>
</dbReference>
<evidence type="ECO:0000256" key="6">
    <source>
        <dbReference type="ARBA" id="ARBA00022833"/>
    </source>
</evidence>
<dbReference type="InterPro" id="IPR008753">
    <property type="entry name" value="Peptidase_M13_N"/>
</dbReference>
<dbReference type="Pfam" id="PF01431">
    <property type="entry name" value="Peptidase_M13"/>
    <property type="match status" value="1"/>
</dbReference>
<dbReference type="PROSITE" id="PS51885">
    <property type="entry name" value="NEPRILYSIN"/>
    <property type="match status" value="1"/>
</dbReference>
<dbReference type="AlphaFoldDB" id="A0A098C2I9"/>
<dbReference type="KEGG" id="pbt:ING2E5B_2405"/>
<keyword evidence="4" id="KW-0479">Metal-binding</keyword>
<dbReference type="GO" id="GO:0016485">
    <property type="term" value="P:protein processing"/>
    <property type="evidence" value="ECO:0007669"/>
    <property type="project" value="TreeGrafter"/>
</dbReference>
<reference evidence="10 11" key="1">
    <citation type="submission" date="2014-08" db="EMBL/GenBank/DDBJ databases">
        <authorList>
            <person name="Wibberg D."/>
        </authorList>
    </citation>
    <scope>NUCLEOTIDE SEQUENCE [LARGE SCALE GENOMIC DNA]</scope>
    <source>
        <strain evidence="11">ING2-E5B</strain>
    </source>
</reference>
<dbReference type="Gene3D" id="3.40.390.10">
    <property type="entry name" value="Collagenase (Catalytic Domain)"/>
    <property type="match status" value="1"/>
</dbReference>
<keyword evidence="11" id="KW-1185">Reference proteome</keyword>
<dbReference type="CDD" id="cd08662">
    <property type="entry name" value="M13"/>
    <property type="match status" value="1"/>
</dbReference>
<organism evidence="10 11">
    <name type="scientific">Fermentimonas caenicola</name>
    <dbReference type="NCBI Taxonomy" id="1562970"/>
    <lineage>
        <taxon>Bacteria</taxon>
        <taxon>Pseudomonadati</taxon>
        <taxon>Bacteroidota</taxon>
        <taxon>Bacteroidia</taxon>
        <taxon>Bacteroidales</taxon>
        <taxon>Dysgonomonadaceae</taxon>
        <taxon>Fermentimonas</taxon>
    </lineage>
</organism>
<dbReference type="Pfam" id="PF05649">
    <property type="entry name" value="Peptidase_M13_N"/>
    <property type="match status" value="1"/>
</dbReference>
<evidence type="ECO:0000256" key="3">
    <source>
        <dbReference type="ARBA" id="ARBA00022670"/>
    </source>
</evidence>
<dbReference type="InterPro" id="IPR018497">
    <property type="entry name" value="Peptidase_M13_C"/>
</dbReference>
<evidence type="ECO:0000259" key="8">
    <source>
        <dbReference type="Pfam" id="PF01431"/>
    </source>
</evidence>